<keyword evidence="3" id="KW-1015">Disulfide bond</keyword>
<reference evidence="7 8" key="1">
    <citation type="submission" date="2024-04" db="EMBL/GenBank/DDBJ databases">
        <authorList>
            <consortium name="Genoscope - CEA"/>
            <person name="William W."/>
        </authorList>
    </citation>
    <scope>NUCLEOTIDE SEQUENCE [LARGE SCALE GENOMIC DNA]</scope>
</reference>
<evidence type="ECO:0000256" key="4">
    <source>
        <dbReference type="ARBA" id="ARBA00093483"/>
    </source>
</evidence>
<evidence type="ECO:0000256" key="1">
    <source>
        <dbReference type="ARBA" id="ARBA00022857"/>
    </source>
</evidence>
<dbReference type="Gene3D" id="3.40.50.720">
    <property type="entry name" value="NAD(P)-binding Rossmann-like Domain"/>
    <property type="match status" value="1"/>
</dbReference>
<evidence type="ECO:0000313" key="8">
    <source>
        <dbReference type="Proteomes" id="UP001497497"/>
    </source>
</evidence>
<evidence type="ECO:0000313" key="7">
    <source>
        <dbReference type="EMBL" id="CAL1535358.1"/>
    </source>
</evidence>
<proteinExistence type="predicted"/>
<dbReference type="PANTHER" id="PTHR14097:SF7">
    <property type="entry name" value="OXIDOREDUCTASE HTATIP2"/>
    <property type="match status" value="1"/>
</dbReference>
<evidence type="ECO:0000256" key="3">
    <source>
        <dbReference type="ARBA" id="ARBA00023157"/>
    </source>
</evidence>
<dbReference type="GO" id="GO:0051170">
    <property type="term" value="P:import into nucleus"/>
    <property type="evidence" value="ECO:0007669"/>
    <property type="project" value="TreeGrafter"/>
</dbReference>
<comment type="subunit">
    <text evidence="4">Monomer. Forms homodimers during oxidative stress. Interacts (via N-terminus) with elongation factor EEF1A1 (via middle-region); the interaction is direct and competes with EEF1A1 binding to guanyl-nucleotide exchange factor EEF1B2, thereby inhibiting GDP for GTP exchange and reactivation of EEF1A1. Interacts with nuclear transport receptors XPO4, IPO5/RANBP5, IPO7, IPO9 and KPNB1 as well as GCN1L1/GCN1 and LRPPRC probably through their HEAT repeats. Binds NCOA5/CIA.</text>
</comment>
<keyword evidence="8" id="KW-1185">Reference proteome</keyword>
<evidence type="ECO:0000259" key="6">
    <source>
        <dbReference type="Pfam" id="PF13460"/>
    </source>
</evidence>
<evidence type="ECO:0000256" key="5">
    <source>
        <dbReference type="ARBA" id="ARBA00093604"/>
    </source>
</evidence>
<name>A0AAV2HPP5_LYMST</name>
<evidence type="ECO:0000256" key="2">
    <source>
        <dbReference type="ARBA" id="ARBA00022990"/>
    </source>
</evidence>
<keyword evidence="1" id="KW-0521">NADP</keyword>
<dbReference type="Proteomes" id="UP001497497">
    <property type="component" value="Unassembled WGS sequence"/>
</dbReference>
<dbReference type="GO" id="GO:0003824">
    <property type="term" value="F:catalytic activity"/>
    <property type="evidence" value="ECO:0007669"/>
    <property type="project" value="UniProtKB-ARBA"/>
</dbReference>
<sequence>MLDEASVTEMDRFRSLGHSAFVVGYTGEVGKVLVDELNKQKIFQRVVLIGRREVALDVGQEFEQKVVDFDKIHEHKEIFNGLDTGFCCLGTTRGKSGRDGFIRVDRDYVLNTAEVAKSQGCKHFSLVSSMGADKNSCLLYPKIKGEVEATLADMKFERFSIFRPGMLLCDRTERRTMEKVSIALLKPITSCFPTLLSAPVRTVAKAMINNVITPTDSSLPELYENKPIHQLAEGIVHQSKPKRS</sequence>
<dbReference type="AlphaFoldDB" id="A0AAV2HPP5"/>
<dbReference type="Pfam" id="PF13460">
    <property type="entry name" value="NAD_binding_10"/>
    <property type="match status" value="1"/>
</dbReference>
<keyword evidence="2" id="KW-0007">Acetylation</keyword>
<dbReference type="InterPro" id="IPR016040">
    <property type="entry name" value="NAD(P)-bd_dom"/>
</dbReference>
<dbReference type="CDD" id="cd05250">
    <property type="entry name" value="CC3_like_SDR_a"/>
    <property type="match status" value="1"/>
</dbReference>
<feature type="domain" description="NAD(P)-binding" evidence="6">
    <location>
        <begin position="26"/>
        <end position="168"/>
    </location>
</feature>
<dbReference type="GO" id="GO:0005737">
    <property type="term" value="C:cytoplasm"/>
    <property type="evidence" value="ECO:0007669"/>
    <property type="project" value="TreeGrafter"/>
</dbReference>
<comment type="caution">
    <text evidence="7">The sequence shown here is derived from an EMBL/GenBank/DDBJ whole genome shotgun (WGS) entry which is preliminary data.</text>
</comment>
<dbReference type="InterPro" id="IPR036291">
    <property type="entry name" value="NAD(P)-bd_dom_sf"/>
</dbReference>
<dbReference type="EMBL" id="CAXITT010000199">
    <property type="protein sequence ID" value="CAL1535358.1"/>
    <property type="molecule type" value="Genomic_DNA"/>
</dbReference>
<gene>
    <name evidence="7" type="ORF">GSLYS_00009318001</name>
</gene>
<protein>
    <recommendedName>
        <fullName evidence="5">Protein HTATIP2</fullName>
    </recommendedName>
</protein>
<organism evidence="7 8">
    <name type="scientific">Lymnaea stagnalis</name>
    <name type="common">Great pond snail</name>
    <name type="synonym">Helix stagnalis</name>
    <dbReference type="NCBI Taxonomy" id="6523"/>
    <lineage>
        <taxon>Eukaryota</taxon>
        <taxon>Metazoa</taxon>
        <taxon>Spiralia</taxon>
        <taxon>Lophotrochozoa</taxon>
        <taxon>Mollusca</taxon>
        <taxon>Gastropoda</taxon>
        <taxon>Heterobranchia</taxon>
        <taxon>Euthyneura</taxon>
        <taxon>Panpulmonata</taxon>
        <taxon>Hygrophila</taxon>
        <taxon>Lymnaeoidea</taxon>
        <taxon>Lymnaeidae</taxon>
        <taxon>Lymnaea</taxon>
    </lineage>
</organism>
<dbReference type="FunFam" id="3.40.50.720:FF:000271">
    <property type="entry name" value="oxidoreductase HTATIP2 isoform X1"/>
    <property type="match status" value="1"/>
</dbReference>
<dbReference type="PANTHER" id="PTHR14097">
    <property type="entry name" value="OXIDOREDUCTASE HTATIP2"/>
    <property type="match status" value="1"/>
</dbReference>
<dbReference type="SUPFAM" id="SSF51735">
    <property type="entry name" value="NAD(P)-binding Rossmann-fold domains"/>
    <property type="match status" value="1"/>
</dbReference>
<accession>A0AAV2HPP5</accession>